<accession>A0A8S1IR78</accession>
<keyword evidence="3" id="KW-1185">Reference proteome</keyword>
<dbReference type="SMART" id="SM00450">
    <property type="entry name" value="RHOD"/>
    <property type="match status" value="1"/>
</dbReference>
<dbReference type="Pfam" id="PF00581">
    <property type="entry name" value="Rhodanese"/>
    <property type="match status" value="1"/>
</dbReference>
<dbReference type="PROSITE" id="PS50206">
    <property type="entry name" value="RHODANESE_3"/>
    <property type="match status" value="1"/>
</dbReference>
<proteinExistence type="inferred from homology"/>
<dbReference type="CDD" id="cd01518">
    <property type="entry name" value="RHOD_YceA"/>
    <property type="match status" value="1"/>
</dbReference>
<sequence length="252" mass="28809">MEKTVLNLAFYKFCDLAPVHSLKIELEKLCETHGIMGSLILGYEGINGMLAGEKDNAEAFLADMRALRPAFAEMPIKRSWSENVPFQRMIIKVKPEIVTMRVDDVDAVAKTGNHLPPEQFRDWLRAGEDMVLIDVRNHFEYKLGTFKGALDPETTAFHEFPDVVRTHDTDWKDKKVVMFCTGGIRCEKATSWMLDEGFEDIYQLEGGVLAYFEKVPDAEKDWDGELFVFDERVALNTRLEETDTTLEDIESS</sequence>
<dbReference type="PANTHER" id="PTHR43268">
    <property type="entry name" value="THIOSULFATE SULFURTRANSFERASE/RHODANESE-LIKE DOMAIN-CONTAINING PROTEIN 2"/>
    <property type="match status" value="1"/>
</dbReference>
<name>A0A8S1IR78_9CHLO</name>
<dbReference type="EMBL" id="CAJHUC010000656">
    <property type="protein sequence ID" value="CAD7697425.1"/>
    <property type="molecule type" value="Genomic_DNA"/>
</dbReference>
<dbReference type="InterPro" id="IPR020936">
    <property type="entry name" value="TrhO"/>
</dbReference>
<dbReference type="SUPFAM" id="SSF52821">
    <property type="entry name" value="Rhodanese/Cell cycle control phosphatase"/>
    <property type="match status" value="1"/>
</dbReference>
<dbReference type="Proteomes" id="UP000708148">
    <property type="component" value="Unassembled WGS sequence"/>
</dbReference>
<dbReference type="OrthoDB" id="25002at2759"/>
<dbReference type="HAMAP" id="MF_00469">
    <property type="entry name" value="TrhO"/>
    <property type="match status" value="1"/>
</dbReference>
<feature type="domain" description="Rhodanese" evidence="1">
    <location>
        <begin position="126"/>
        <end position="220"/>
    </location>
</feature>
<dbReference type="InterPro" id="IPR036873">
    <property type="entry name" value="Rhodanese-like_dom_sf"/>
</dbReference>
<dbReference type="Gene3D" id="3.30.70.100">
    <property type="match status" value="1"/>
</dbReference>
<comment type="caution">
    <text evidence="2">The sequence shown here is derived from an EMBL/GenBank/DDBJ whole genome shotgun (WGS) entry which is preliminary data.</text>
</comment>
<dbReference type="AlphaFoldDB" id="A0A8S1IR78"/>
<dbReference type="InterPro" id="IPR040503">
    <property type="entry name" value="TRHO_N"/>
</dbReference>
<organism evidence="2 3">
    <name type="scientific">Ostreobium quekettii</name>
    <dbReference type="NCBI Taxonomy" id="121088"/>
    <lineage>
        <taxon>Eukaryota</taxon>
        <taxon>Viridiplantae</taxon>
        <taxon>Chlorophyta</taxon>
        <taxon>core chlorophytes</taxon>
        <taxon>Ulvophyceae</taxon>
        <taxon>TCBD clade</taxon>
        <taxon>Bryopsidales</taxon>
        <taxon>Ostreobineae</taxon>
        <taxon>Ostreobiaceae</taxon>
        <taxon>Ostreobium</taxon>
    </lineage>
</organism>
<reference evidence="2" key="1">
    <citation type="submission" date="2020-12" db="EMBL/GenBank/DDBJ databases">
        <authorList>
            <person name="Iha C."/>
        </authorList>
    </citation>
    <scope>NUCLEOTIDE SEQUENCE</scope>
</reference>
<dbReference type="Gene3D" id="3.40.250.10">
    <property type="entry name" value="Rhodanese-like domain"/>
    <property type="match status" value="1"/>
</dbReference>
<evidence type="ECO:0000313" key="3">
    <source>
        <dbReference type="Proteomes" id="UP000708148"/>
    </source>
</evidence>
<gene>
    <name evidence="2" type="ORF">OSTQU699_LOCUS2786</name>
</gene>
<dbReference type="PANTHER" id="PTHR43268:SF3">
    <property type="entry name" value="RHODANESE-LIKE DOMAIN-CONTAINING PROTEIN 7-RELATED"/>
    <property type="match status" value="1"/>
</dbReference>
<protein>
    <recommendedName>
        <fullName evidence="1">Rhodanese domain-containing protein</fullName>
    </recommendedName>
</protein>
<dbReference type="Pfam" id="PF17773">
    <property type="entry name" value="UPF0176_N"/>
    <property type="match status" value="1"/>
</dbReference>
<dbReference type="InterPro" id="IPR001763">
    <property type="entry name" value="Rhodanese-like_dom"/>
</dbReference>
<evidence type="ECO:0000259" key="1">
    <source>
        <dbReference type="PROSITE" id="PS50206"/>
    </source>
</evidence>
<evidence type="ECO:0000313" key="2">
    <source>
        <dbReference type="EMBL" id="CAD7697425.1"/>
    </source>
</evidence>